<evidence type="ECO:0000256" key="1">
    <source>
        <dbReference type="ARBA" id="ARBA00004651"/>
    </source>
</evidence>
<dbReference type="Pfam" id="PF09335">
    <property type="entry name" value="VTT_dom"/>
    <property type="match status" value="1"/>
</dbReference>
<dbReference type="InterPro" id="IPR032816">
    <property type="entry name" value="VTT_dom"/>
</dbReference>
<dbReference type="STRING" id="79604.AAY81_07980"/>
<evidence type="ECO:0000256" key="5">
    <source>
        <dbReference type="ARBA" id="ARBA00022989"/>
    </source>
</evidence>
<organism evidence="9 10">
    <name type="scientific">Denitrobacterium detoxificans</name>
    <dbReference type="NCBI Taxonomy" id="79604"/>
    <lineage>
        <taxon>Bacteria</taxon>
        <taxon>Bacillati</taxon>
        <taxon>Actinomycetota</taxon>
        <taxon>Coriobacteriia</taxon>
        <taxon>Eggerthellales</taxon>
        <taxon>Eggerthellaceae</taxon>
        <taxon>Denitrobacterium</taxon>
    </lineage>
</organism>
<dbReference type="KEGG" id="ddt:AAY81_07980"/>
<feature type="transmembrane region" description="Helical" evidence="7">
    <location>
        <begin position="107"/>
        <end position="132"/>
    </location>
</feature>
<evidence type="ECO:0000256" key="4">
    <source>
        <dbReference type="ARBA" id="ARBA00022692"/>
    </source>
</evidence>
<keyword evidence="4 7" id="KW-0812">Transmembrane</keyword>
<evidence type="ECO:0000259" key="8">
    <source>
        <dbReference type="Pfam" id="PF09335"/>
    </source>
</evidence>
<feature type="transmembrane region" description="Helical" evidence="7">
    <location>
        <begin position="194"/>
        <end position="214"/>
    </location>
</feature>
<dbReference type="Proteomes" id="UP000182975">
    <property type="component" value="Unassembled WGS sequence"/>
</dbReference>
<gene>
    <name evidence="9" type="ORF">SAMN02910314_00417</name>
</gene>
<sequence>MGEQMGQKKQERTRNAEAVNVFGHVVPKADLFKLLGLIAFFVVSIAAVVAVWPFIGELFEEGGVERVIAKVQDAGAFGVCILLAMQLLQVIVAFIPGEVVQIAAGMLYGPWFGALIILVGCFISSFIIYLIVHRLGQPFVEDMVPTKHLERFRAFEKSGKLDIMVIILFLIPGLPKDVFTYLVPLTEMPMGRYLAITTLARIPGVVMSTLAASGLAEGNFAMGIAVFVIVGVLAVLGFVFRERIMALGTHGKGGGDSHE</sequence>
<comment type="similarity">
    <text evidence="2 7">Belongs to the TVP38/TMEM64 family.</text>
</comment>
<reference evidence="10" key="1">
    <citation type="submission" date="2016-10" db="EMBL/GenBank/DDBJ databases">
        <authorList>
            <person name="Varghese N."/>
        </authorList>
    </citation>
    <scope>NUCLEOTIDE SEQUENCE [LARGE SCALE GENOMIC DNA]</scope>
    <source>
        <strain evidence="10">DSM 21843</strain>
    </source>
</reference>
<dbReference type="GO" id="GO:0005886">
    <property type="term" value="C:plasma membrane"/>
    <property type="evidence" value="ECO:0007669"/>
    <property type="project" value="UniProtKB-SubCell"/>
</dbReference>
<dbReference type="EMBL" id="FOEC01000002">
    <property type="protein sequence ID" value="SEO51664.1"/>
    <property type="molecule type" value="Genomic_DNA"/>
</dbReference>
<keyword evidence="3 7" id="KW-1003">Cell membrane</keyword>
<feature type="domain" description="VTT" evidence="8">
    <location>
        <begin position="95"/>
        <end position="210"/>
    </location>
</feature>
<dbReference type="RefSeq" id="WP_066663685.1">
    <property type="nucleotide sequence ID" value="NZ_CP011402.1"/>
</dbReference>
<proteinExistence type="inferred from homology"/>
<evidence type="ECO:0000256" key="6">
    <source>
        <dbReference type="ARBA" id="ARBA00023136"/>
    </source>
</evidence>
<comment type="subcellular location">
    <subcellularLocation>
        <location evidence="1 7">Cell membrane</location>
        <topology evidence="1 7">Multi-pass membrane protein</topology>
    </subcellularLocation>
</comment>
<dbReference type="PATRIC" id="fig|79604.3.peg.1604"/>
<keyword evidence="5 7" id="KW-1133">Transmembrane helix</keyword>
<evidence type="ECO:0000313" key="9">
    <source>
        <dbReference type="EMBL" id="SEO51664.1"/>
    </source>
</evidence>
<feature type="transmembrane region" description="Helical" evidence="7">
    <location>
        <begin position="220"/>
        <end position="240"/>
    </location>
</feature>
<feature type="transmembrane region" description="Helical" evidence="7">
    <location>
        <begin position="163"/>
        <end position="182"/>
    </location>
</feature>
<keyword evidence="10" id="KW-1185">Reference proteome</keyword>
<name>A0A172RZA1_9ACTN</name>
<feature type="transmembrane region" description="Helical" evidence="7">
    <location>
        <begin position="34"/>
        <end position="55"/>
    </location>
</feature>
<protein>
    <recommendedName>
        <fullName evidence="7">TVP38/TMEM64 family membrane protein</fullName>
    </recommendedName>
</protein>
<keyword evidence="6 7" id="KW-0472">Membrane</keyword>
<dbReference type="PANTHER" id="PTHR12677">
    <property type="entry name" value="GOLGI APPARATUS MEMBRANE PROTEIN TVP38-RELATED"/>
    <property type="match status" value="1"/>
</dbReference>
<evidence type="ECO:0000256" key="7">
    <source>
        <dbReference type="RuleBase" id="RU366058"/>
    </source>
</evidence>
<dbReference type="PANTHER" id="PTHR12677:SF59">
    <property type="entry name" value="GOLGI APPARATUS MEMBRANE PROTEIN TVP38-RELATED"/>
    <property type="match status" value="1"/>
</dbReference>
<dbReference type="AlphaFoldDB" id="A0A172RZA1"/>
<accession>A0A172RZA1</accession>
<dbReference type="InterPro" id="IPR015414">
    <property type="entry name" value="TMEM64"/>
</dbReference>
<evidence type="ECO:0000256" key="2">
    <source>
        <dbReference type="ARBA" id="ARBA00008640"/>
    </source>
</evidence>
<evidence type="ECO:0000256" key="3">
    <source>
        <dbReference type="ARBA" id="ARBA00022475"/>
    </source>
</evidence>
<evidence type="ECO:0000313" key="10">
    <source>
        <dbReference type="Proteomes" id="UP000182975"/>
    </source>
</evidence>
<feature type="transmembrane region" description="Helical" evidence="7">
    <location>
        <begin position="75"/>
        <end position="95"/>
    </location>
</feature>